<accession>A0A1G7Q7T4</accession>
<gene>
    <name evidence="1" type="ORF">SAMN05216553_104314</name>
</gene>
<keyword evidence="2" id="KW-1185">Reference proteome</keyword>
<protein>
    <recommendedName>
        <fullName evidence="3">ABC-type branched-chain amino acid transport system, substrate-binding protein</fullName>
    </recommendedName>
</protein>
<dbReference type="OrthoDB" id="3440574at2"/>
<dbReference type="AlphaFoldDB" id="A0A1G7Q7T4"/>
<sequence length="925" mass="102677">MTGSRTEPVFPGVRVLLEVIQGLCHRPGFFYRSKTEEVVGDQPLPLIYLESEASPTPFLRALEHKLDEGRPGIPHAYVDVSSVRAEVAKRWPPEARETPPLLPLLDVLSHRLAEVHVGSERLTRFDHYRLVDWLTSKRLPRKPGRDDRASVVELLRQWTGRTTGSGEELNRAVDAFIPNLVTRLGLGLVAWVGSKAGFRWLGRRVPGLARESKWFMRGQNFALPHHSIEFLGFAERLTLGRRESENEEQVKLLLVHAFLEDLRIAYRRRRRFLPRRAGWRRTAYIPVLLDGVTKDNGGWELLELINDVRNETGELDPLLVIAASSVQPALSQRLGTTPVAPDETAEALATWREELPRKRQMLAPDARYLMVGLPFPSEGKKRWKGAPEFRAAPVRWLARPRRLEAIVAAVVVVLLLPAFVTVQNHIEASCSIIGSATSAGVATRLMDVDGNTECVGYSDNSSQVFGSNERLRWTQQAVFAQNEEAKRLHEADPGRPYVSLVYFSSLTHKDTNPDADHSRAEELEGMLLKQRQQNDRSRSEPLLRVVVANGGAMMKRAPEVLRDMLTPLLDEDRSIIGVVGLDRSVQETKDVITELGALGVPTIGTTLTEASLPTRSSMYFQLIPGNVRQADLVRRYAQHVGVTKVTIHHPPLGKGDVYLDDLVSVLGTELAGTGVRFQAVPWSRSPQEVPSQCVEDHSREMVFFAGREEYFGEFLRAVGRDCYDKNRLPRIVADDAIMRFIAQKASRVHDSLAGMRVSYVSMAGLVVLAGKPCVEGKPDPKARGGLPLDAFCAGYSRLNQEIQASSLPAEDKPAKPWPGEHIGVAYDAAGLFLDAVRNAQARLTGLPVHTPHRGAIGGELRELEFFGATGRTDFSASRIGEQRNFTILELTDIHDFGQQPACVFLTGDLYGPDSPRGPNGCPTGQ</sequence>
<dbReference type="InterPro" id="IPR028082">
    <property type="entry name" value="Peripla_BP_I"/>
</dbReference>
<dbReference type="EMBL" id="FNCC01000004">
    <property type="protein sequence ID" value="SDF94581.1"/>
    <property type="molecule type" value="Genomic_DNA"/>
</dbReference>
<proteinExistence type="predicted"/>
<evidence type="ECO:0000313" key="2">
    <source>
        <dbReference type="Proteomes" id="UP000199623"/>
    </source>
</evidence>
<evidence type="ECO:0008006" key="3">
    <source>
        <dbReference type="Google" id="ProtNLM"/>
    </source>
</evidence>
<dbReference type="Proteomes" id="UP000199623">
    <property type="component" value="Unassembled WGS sequence"/>
</dbReference>
<reference evidence="2" key="1">
    <citation type="submission" date="2016-10" db="EMBL/GenBank/DDBJ databases">
        <authorList>
            <person name="Varghese N."/>
            <person name="Submissions S."/>
        </authorList>
    </citation>
    <scope>NUCLEOTIDE SEQUENCE [LARGE SCALE GENOMIC DNA]</scope>
    <source>
        <strain evidence="2">CGMCC 4.3506</strain>
    </source>
</reference>
<dbReference type="SUPFAM" id="SSF53822">
    <property type="entry name" value="Periplasmic binding protein-like I"/>
    <property type="match status" value="1"/>
</dbReference>
<dbReference type="RefSeq" id="WP_090048589.1">
    <property type="nucleotide sequence ID" value="NZ_FNCC01000004.1"/>
</dbReference>
<name>A0A1G7Q7T4_9PSEU</name>
<evidence type="ECO:0000313" key="1">
    <source>
        <dbReference type="EMBL" id="SDF94581.1"/>
    </source>
</evidence>
<dbReference type="STRING" id="200378.SAMN05216553_104314"/>
<organism evidence="1 2">
    <name type="scientific">Lentzea fradiae</name>
    <dbReference type="NCBI Taxonomy" id="200378"/>
    <lineage>
        <taxon>Bacteria</taxon>
        <taxon>Bacillati</taxon>
        <taxon>Actinomycetota</taxon>
        <taxon>Actinomycetes</taxon>
        <taxon>Pseudonocardiales</taxon>
        <taxon>Pseudonocardiaceae</taxon>
        <taxon>Lentzea</taxon>
    </lineage>
</organism>